<evidence type="ECO:0000313" key="4">
    <source>
        <dbReference type="Proteomes" id="UP000307140"/>
    </source>
</evidence>
<feature type="chain" id="PRO_5024294251" evidence="1">
    <location>
        <begin position="20"/>
        <end position="470"/>
    </location>
</feature>
<evidence type="ECO:0000256" key="1">
    <source>
        <dbReference type="SAM" id="SignalP"/>
    </source>
</evidence>
<dbReference type="RefSeq" id="WP_138534110.1">
    <property type="nucleotide sequence ID" value="NZ_VANR01000001.1"/>
</dbReference>
<dbReference type="Pfam" id="PF00092">
    <property type="entry name" value="VWA"/>
    <property type="match status" value="1"/>
</dbReference>
<dbReference type="InterPro" id="IPR036465">
    <property type="entry name" value="vWFA_dom_sf"/>
</dbReference>
<dbReference type="SMART" id="SM00327">
    <property type="entry name" value="VWA"/>
    <property type="match status" value="1"/>
</dbReference>
<feature type="signal peptide" evidence="1">
    <location>
        <begin position="1"/>
        <end position="19"/>
    </location>
</feature>
<dbReference type="InterPro" id="IPR002035">
    <property type="entry name" value="VWF_A"/>
</dbReference>
<organism evidence="3 4">
    <name type="scientific">Polaribacter aestuariivivens</name>
    <dbReference type="NCBI Taxonomy" id="2304626"/>
    <lineage>
        <taxon>Bacteria</taxon>
        <taxon>Pseudomonadati</taxon>
        <taxon>Bacteroidota</taxon>
        <taxon>Flavobacteriia</taxon>
        <taxon>Flavobacteriales</taxon>
        <taxon>Flavobacteriaceae</taxon>
    </lineage>
</organism>
<dbReference type="InterPro" id="IPR008969">
    <property type="entry name" value="CarboxyPept-like_regulatory"/>
</dbReference>
<proteinExistence type="predicted"/>
<reference evidence="3 4" key="1">
    <citation type="submission" date="2019-05" db="EMBL/GenBank/DDBJ databases">
        <title>Polaribacter aestuariivivens sp. nov., isolated from a tidal flat.</title>
        <authorList>
            <person name="Yoon J.-H."/>
        </authorList>
    </citation>
    <scope>NUCLEOTIDE SEQUENCE [LARGE SCALE GENOMIC DNA]</scope>
    <source>
        <strain evidence="3 4">DBTF-3</strain>
    </source>
</reference>
<keyword evidence="4" id="KW-1185">Reference proteome</keyword>
<dbReference type="PANTHER" id="PTHR47763">
    <property type="entry name" value="ALPHA-PROTEIN KINASE VWKA"/>
    <property type="match status" value="1"/>
</dbReference>
<dbReference type="GO" id="GO:0005737">
    <property type="term" value="C:cytoplasm"/>
    <property type="evidence" value="ECO:0007669"/>
    <property type="project" value="TreeGrafter"/>
</dbReference>
<dbReference type="GO" id="GO:0004674">
    <property type="term" value="F:protein serine/threonine kinase activity"/>
    <property type="evidence" value="ECO:0007669"/>
    <property type="project" value="TreeGrafter"/>
</dbReference>
<dbReference type="SUPFAM" id="SSF49464">
    <property type="entry name" value="Carboxypeptidase regulatory domain-like"/>
    <property type="match status" value="1"/>
</dbReference>
<dbReference type="PROSITE" id="PS50234">
    <property type="entry name" value="VWFA"/>
    <property type="match status" value="1"/>
</dbReference>
<accession>A0A5S3NF76</accession>
<feature type="domain" description="VWFA" evidence="2">
    <location>
        <begin position="267"/>
        <end position="451"/>
    </location>
</feature>
<dbReference type="CDD" id="cd00198">
    <property type="entry name" value="vWFA"/>
    <property type="match status" value="1"/>
</dbReference>
<dbReference type="AlphaFoldDB" id="A0A5S3NF76"/>
<dbReference type="EMBL" id="VANR01000001">
    <property type="protein sequence ID" value="TMM31896.1"/>
    <property type="molecule type" value="Genomic_DNA"/>
</dbReference>
<evidence type="ECO:0000259" key="2">
    <source>
        <dbReference type="PROSITE" id="PS50234"/>
    </source>
</evidence>
<name>A0A5S3NF76_9FLAO</name>
<dbReference type="InterPro" id="IPR052969">
    <property type="entry name" value="Thr-specific_kinase-like"/>
</dbReference>
<dbReference type="PANTHER" id="PTHR47763:SF1">
    <property type="entry name" value="DUF659 DOMAIN-CONTAINING PROTEIN"/>
    <property type="match status" value="1"/>
</dbReference>
<dbReference type="OrthoDB" id="9805121at2"/>
<evidence type="ECO:0000313" key="3">
    <source>
        <dbReference type="EMBL" id="TMM31896.1"/>
    </source>
</evidence>
<dbReference type="Pfam" id="PF13715">
    <property type="entry name" value="CarbopepD_reg_2"/>
    <property type="match status" value="1"/>
</dbReference>
<keyword evidence="1" id="KW-0732">Signal</keyword>
<dbReference type="Gene3D" id="3.40.50.410">
    <property type="entry name" value="von Willebrand factor, type A domain"/>
    <property type="match status" value="1"/>
</dbReference>
<protein>
    <submittedName>
        <fullName evidence="3">VWA domain-containing protein</fullName>
    </submittedName>
</protein>
<sequence>MLKQFMYLLLILTISITQAQQKTITGIVSDNSGILAGVLIKVKGTVTGTESDFDGKYTLNAKIRDTLLFTYLGYKQVQKIVGRSNVIHVKMIEQANALDEIVVVGYGIEAERSFTSAVRGVSVVDDTESYSHKTIENYKPQSGQLTAGEINDFENWLDWKKLYKNKDFIKVKNQWNFNVKNYIEVFVKDINNKPITNATVLLLNDEHIVIGKTKTDVFGKAILFREKGKYHTVQALHNNEIKGLKVTSNHQKINFTFLKSIENYDIDIMFTIDATGSMGDEIDYLKSEIENIINRVDTSIQSKRVGLTFYRDIGDAYVVKDFDFTTNIKTVKHNLSQQYASGGGDYEEAVEKALQVSLSKSWNEKATAKLLFLLLDAPPHYNQENVKIIKNAIKIAQEKGIKIIPIVASGADKTVEFLMRFFSISTNGTYVFLTDDSGIGNSHLKPTSDNYKVEKLNDLIVRLIEKYAGI</sequence>
<gene>
    <name evidence="3" type="ORF">FDT66_00035</name>
</gene>
<dbReference type="Proteomes" id="UP000307140">
    <property type="component" value="Unassembled WGS sequence"/>
</dbReference>
<dbReference type="SUPFAM" id="SSF53300">
    <property type="entry name" value="vWA-like"/>
    <property type="match status" value="1"/>
</dbReference>
<comment type="caution">
    <text evidence="3">The sequence shown here is derived from an EMBL/GenBank/DDBJ whole genome shotgun (WGS) entry which is preliminary data.</text>
</comment>